<proteinExistence type="predicted"/>
<dbReference type="GO" id="GO:0009960">
    <property type="term" value="P:endosperm development"/>
    <property type="evidence" value="ECO:0007669"/>
    <property type="project" value="InterPro"/>
</dbReference>
<dbReference type="Proteomes" id="UP000504604">
    <property type="component" value="Linkage group LG8"/>
</dbReference>
<dbReference type="GO" id="GO:0005634">
    <property type="term" value="C:nucleus"/>
    <property type="evidence" value="ECO:0007669"/>
    <property type="project" value="UniProtKB-SubCell"/>
</dbReference>
<dbReference type="OrthoDB" id="690068at2759"/>
<dbReference type="SMART" id="SM00353">
    <property type="entry name" value="HLH"/>
    <property type="match status" value="1"/>
</dbReference>
<dbReference type="SUPFAM" id="SSF47459">
    <property type="entry name" value="HLH, helix-loop-helix DNA-binding domain"/>
    <property type="match status" value="1"/>
</dbReference>
<keyword evidence="4" id="KW-0539">Nucleus</keyword>
<dbReference type="PANTHER" id="PTHR46772">
    <property type="entry name" value="BHLH DOMAIN-CONTAINING PROTEIN"/>
    <property type="match status" value="1"/>
</dbReference>
<feature type="domain" description="BHLH" evidence="6">
    <location>
        <begin position="82"/>
        <end position="132"/>
    </location>
</feature>
<comment type="subcellular location">
    <subcellularLocation>
        <location evidence="1">Nucleus</location>
    </subcellularLocation>
</comment>
<evidence type="ECO:0000256" key="2">
    <source>
        <dbReference type="ARBA" id="ARBA00023015"/>
    </source>
</evidence>
<dbReference type="CDD" id="cd04873">
    <property type="entry name" value="ACT_UUR-ACR-like"/>
    <property type="match status" value="1"/>
</dbReference>
<sequence length="298" mass="32801">MLAMADELGHELWDDKTWEFPTFGAEEDCGGKLAADVSNSKGQAEEARPAAGAAKGKKRSSAAIGTGDDQGDEGRGGGGESDDHELHIWTERERRKKMRNMFANLHALLPHLPAKADKSTIVDEAVNYIKKLQETLQALEKEKIDRLNGLITNNPIIYDPSIITQQRLAIQSREAFLAEQGSVALGNPNPHPMFSGPEFPSIFKTWTSPNVILNVCGRDAHINVCSIKKPGLLTAICFVMEKHKLELVSAHVSSDRNRSMYMIHARQGNGGSEQLSQAFPVEEIYKQAAAEIMLWVNS</sequence>
<evidence type="ECO:0000313" key="8">
    <source>
        <dbReference type="RefSeq" id="XP_011088239.1"/>
    </source>
</evidence>
<dbReference type="AlphaFoldDB" id="A0A6I9TTJ7"/>
<dbReference type="GeneID" id="105169530"/>
<evidence type="ECO:0000256" key="4">
    <source>
        <dbReference type="ARBA" id="ARBA00023242"/>
    </source>
</evidence>
<keyword evidence="7" id="KW-1185">Reference proteome</keyword>
<organism evidence="7 8">
    <name type="scientific">Sesamum indicum</name>
    <name type="common">Oriental sesame</name>
    <name type="synonym">Sesamum orientale</name>
    <dbReference type="NCBI Taxonomy" id="4182"/>
    <lineage>
        <taxon>Eukaryota</taxon>
        <taxon>Viridiplantae</taxon>
        <taxon>Streptophyta</taxon>
        <taxon>Embryophyta</taxon>
        <taxon>Tracheophyta</taxon>
        <taxon>Spermatophyta</taxon>
        <taxon>Magnoliopsida</taxon>
        <taxon>eudicotyledons</taxon>
        <taxon>Gunneridae</taxon>
        <taxon>Pentapetalae</taxon>
        <taxon>asterids</taxon>
        <taxon>lamiids</taxon>
        <taxon>Lamiales</taxon>
        <taxon>Pedaliaceae</taxon>
        <taxon>Sesamum</taxon>
    </lineage>
</organism>
<name>A0A6I9TTJ7_SESIN</name>
<dbReference type="CDD" id="cd11393">
    <property type="entry name" value="bHLH_AtbHLH_like"/>
    <property type="match status" value="1"/>
</dbReference>
<evidence type="ECO:0000256" key="5">
    <source>
        <dbReference type="SAM" id="MobiDB-lite"/>
    </source>
</evidence>
<dbReference type="PROSITE" id="PS50888">
    <property type="entry name" value="BHLH"/>
    <property type="match status" value="1"/>
</dbReference>
<keyword evidence="3" id="KW-0804">Transcription</keyword>
<reference evidence="8" key="1">
    <citation type="submission" date="2025-08" db="UniProtKB">
        <authorList>
            <consortium name="RefSeq"/>
        </authorList>
    </citation>
    <scope>IDENTIFICATION</scope>
</reference>
<accession>A0A6I9TTJ7</accession>
<dbReference type="FunCoup" id="A0A6I9TTJ7">
    <property type="interactions" value="113"/>
</dbReference>
<protein>
    <submittedName>
        <fullName evidence="8">Transcription factor bHLH95-like isoform X1</fullName>
    </submittedName>
</protein>
<dbReference type="InterPro" id="IPR045239">
    <property type="entry name" value="bHLH95_bHLH"/>
</dbReference>
<dbReference type="Pfam" id="PF00010">
    <property type="entry name" value="HLH"/>
    <property type="match status" value="1"/>
</dbReference>
<dbReference type="InParanoid" id="A0A6I9TTJ7"/>
<feature type="region of interest" description="Disordered" evidence="5">
    <location>
        <begin position="29"/>
        <end position="87"/>
    </location>
</feature>
<keyword evidence="2" id="KW-0805">Transcription regulation</keyword>
<dbReference type="Gramene" id="SIN_1014881.t">
    <property type="protein sequence ID" value="SIN_1014881.t"/>
    <property type="gene ID" value="SIN_1014881"/>
</dbReference>
<dbReference type="KEGG" id="sind:105169530"/>
<dbReference type="GO" id="GO:0003700">
    <property type="term" value="F:DNA-binding transcription factor activity"/>
    <property type="evidence" value="ECO:0007669"/>
    <property type="project" value="InterPro"/>
</dbReference>
<dbReference type="PANTHER" id="PTHR46772:SF8">
    <property type="entry name" value="TRANSCRIPTION FACTOR BHLH95"/>
    <property type="match status" value="1"/>
</dbReference>
<evidence type="ECO:0000313" key="7">
    <source>
        <dbReference type="Proteomes" id="UP000504604"/>
    </source>
</evidence>
<evidence type="ECO:0000256" key="3">
    <source>
        <dbReference type="ARBA" id="ARBA00023163"/>
    </source>
</evidence>
<dbReference type="Gene3D" id="4.10.280.10">
    <property type="entry name" value="Helix-loop-helix DNA-binding domain"/>
    <property type="match status" value="1"/>
</dbReference>
<dbReference type="InterPro" id="IPR036638">
    <property type="entry name" value="HLH_DNA-bd_sf"/>
</dbReference>
<evidence type="ECO:0000259" key="6">
    <source>
        <dbReference type="PROSITE" id="PS50888"/>
    </source>
</evidence>
<gene>
    <name evidence="8" type="primary">LOC105169530</name>
</gene>
<dbReference type="InterPro" id="IPR054502">
    <property type="entry name" value="bHLH-TF_ACT-like_plant"/>
</dbReference>
<dbReference type="GO" id="GO:0046983">
    <property type="term" value="F:protein dimerization activity"/>
    <property type="evidence" value="ECO:0007669"/>
    <property type="project" value="InterPro"/>
</dbReference>
<evidence type="ECO:0000256" key="1">
    <source>
        <dbReference type="ARBA" id="ARBA00004123"/>
    </source>
</evidence>
<dbReference type="RefSeq" id="XP_011088239.1">
    <property type="nucleotide sequence ID" value="XM_011089937.1"/>
</dbReference>
<dbReference type="Pfam" id="PF22754">
    <property type="entry name" value="bHLH-TF_ACT-like_plant"/>
    <property type="match status" value="1"/>
</dbReference>
<dbReference type="InterPro" id="IPR011598">
    <property type="entry name" value="bHLH_dom"/>
</dbReference>
<dbReference type="InterPro" id="IPR044278">
    <property type="entry name" value="BHLH95-like"/>
</dbReference>